<feature type="compositionally biased region" description="Basic residues" evidence="1">
    <location>
        <begin position="94"/>
        <end position="107"/>
    </location>
</feature>
<dbReference type="KEGG" id="dwd:DSCW_01690"/>
<dbReference type="OrthoDB" id="5471852at2"/>
<name>A0A5K7YSE1_9BACT</name>
<evidence type="ECO:0000256" key="1">
    <source>
        <dbReference type="SAM" id="MobiDB-lite"/>
    </source>
</evidence>
<feature type="compositionally biased region" description="Basic and acidic residues" evidence="1">
    <location>
        <begin position="82"/>
        <end position="93"/>
    </location>
</feature>
<evidence type="ECO:0008006" key="4">
    <source>
        <dbReference type="Google" id="ProtNLM"/>
    </source>
</evidence>
<reference evidence="2 3" key="1">
    <citation type="submission" date="2019-11" db="EMBL/GenBank/DDBJ databases">
        <title>Comparative genomics of hydrocarbon-degrading Desulfosarcina strains.</title>
        <authorList>
            <person name="Watanabe M."/>
            <person name="Kojima H."/>
            <person name="Fukui M."/>
        </authorList>
    </citation>
    <scope>NUCLEOTIDE SEQUENCE [LARGE SCALE GENOMIC DNA]</scope>
    <source>
        <strain evidence="2 3">PP31</strain>
    </source>
</reference>
<feature type="region of interest" description="Disordered" evidence="1">
    <location>
        <begin position="76"/>
        <end position="107"/>
    </location>
</feature>
<evidence type="ECO:0000313" key="2">
    <source>
        <dbReference type="EMBL" id="BBO72752.1"/>
    </source>
</evidence>
<dbReference type="EMBL" id="AP021875">
    <property type="protein sequence ID" value="BBO72752.1"/>
    <property type="molecule type" value="Genomic_DNA"/>
</dbReference>
<accession>A0A5K7YSE1</accession>
<sequence>MTKGTDGKEKPLDKMTVKELREIALEIPDLTGVHGMNKQDLLDAVKAHRGIKEAKPKKVNRSVREIKKQIQELKARKQALASEKDRKQSDILRRKISRLKKKTRRAG</sequence>
<evidence type="ECO:0000313" key="3">
    <source>
        <dbReference type="Proteomes" id="UP000427769"/>
    </source>
</evidence>
<dbReference type="AlphaFoldDB" id="A0A5K7YSE1"/>
<proteinExistence type="predicted"/>
<dbReference type="Proteomes" id="UP000427769">
    <property type="component" value="Chromosome"/>
</dbReference>
<keyword evidence="3" id="KW-1185">Reference proteome</keyword>
<organism evidence="2 3">
    <name type="scientific">Desulfosarcina widdelii</name>
    <dbReference type="NCBI Taxonomy" id="947919"/>
    <lineage>
        <taxon>Bacteria</taxon>
        <taxon>Pseudomonadati</taxon>
        <taxon>Thermodesulfobacteriota</taxon>
        <taxon>Desulfobacteria</taxon>
        <taxon>Desulfobacterales</taxon>
        <taxon>Desulfosarcinaceae</taxon>
        <taxon>Desulfosarcina</taxon>
    </lineage>
</organism>
<dbReference type="RefSeq" id="WP_155301929.1">
    <property type="nucleotide sequence ID" value="NZ_AP021875.1"/>
</dbReference>
<protein>
    <recommendedName>
        <fullName evidence="4">Rho termination factor N-terminal domain-containing protein</fullName>
    </recommendedName>
</protein>
<gene>
    <name evidence="2" type="ORF">DSCW_01690</name>
</gene>